<dbReference type="InterPro" id="IPR000835">
    <property type="entry name" value="HTH_MarR-typ"/>
</dbReference>
<evidence type="ECO:0000313" key="1">
    <source>
        <dbReference type="EMBL" id="MBO1109269.1"/>
    </source>
</evidence>
<dbReference type="GeneID" id="69706486"/>
<dbReference type="KEGG" id="pshi:SAMEA2665130_1551"/>
<dbReference type="Gene3D" id="1.10.10.10">
    <property type="entry name" value="Winged helix-like DNA-binding domain superfamily/Winged helix DNA-binding domain"/>
    <property type="match status" value="1"/>
</dbReference>
<dbReference type="AlphaFoldDB" id="A0A1A9AY61"/>
<dbReference type="GO" id="GO:0006950">
    <property type="term" value="P:response to stress"/>
    <property type="evidence" value="ECO:0007669"/>
    <property type="project" value="TreeGrafter"/>
</dbReference>
<organism evidence="1 2">
    <name type="scientific">Plesiomonas shigelloides</name>
    <name type="common">Aeromonas shigelloides</name>
    <dbReference type="NCBI Taxonomy" id="703"/>
    <lineage>
        <taxon>Bacteria</taxon>
        <taxon>Pseudomonadati</taxon>
        <taxon>Pseudomonadota</taxon>
        <taxon>Gammaproteobacteria</taxon>
        <taxon>Enterobacterales</taxon>
        <taxon>Enterobacteriaceae</taxon>
        <taxon>Plesiomonas</taxon>
    </lineage>
</organism>
<proteinExistence type="predicted"/>
<protein>
    <submittedName>
        <fullName evidence="1">Winged helix-turn-helix transcriptional regulator</fullName>
    </submittedName>
</protein>
<accession>A0A1A9AY61</accession>
<dbReference type="Proteomes" id="UP000664658">
    <property type="component" value="Unassembled WGS sequence"/>
</dbReference>
<dbReference type="RefSeq" id="WP_010863643.1">
    <property type="nucleotide sequence ID" value="NZ_CP087711.1"/>
</dbReference>
<sequence>MEKHDEVMVSIRQIIRAIDLKSKQLNKAVGLTTPQLMLMQAIDRHGDVSLKVLAEQTNISQATASTILDRLESRQLVIRVRSLLDKRRQHAELTEAGKSLLLKAPTALQENFVARFQALPEWEQNMLLASVQRISALMNAEHLDVAPVLETGTLTKEDGHPK</sequence>
<dbReference type="InterPro" id="IPR039422">
    <property type="entry name" value="MarR/SlyA-like"/>
</dbReference>
<reference evidence="1" key="1">
    <citation type="submission" date="2021-03" db="EMBL/GenBank/DDBJ databases">
        <title>Plesiomonas shigelloides zfcc0051, isolated from zebrafish feces.</title>
        <authorList>
            <person name="Vanderhoek Z."/>
            <person name="Gaulke C."/>
        </authorList>
    </citation>
    <scope>NUCLEOTIDE SEQUENCE</scope>
    <source>
        <strain evidence="1">Zfcc0051</strain>
    </source>
</reference>
<gene>
    <name evidence="1" type="ORF">J2R62_13785</name>
</gene>
<dbReference type="PANTHER" id="PTHR33164">
    <property type="entry name" value="TRANSCRIPTIONAL REGULATOR, MARR FAMILY"/>
    <property type="match status" value="1"/>
</dbReference>
<dbReference type="SUPFAM" id="SSF46785">
    <property type="entry name" value="Winged helix' DNA-binding domain"/>
    <property type="match status" value="1"/>
</dbReference>
<dbReference type="SMART" id="SM00347">
    <property type="entry name" value="HTH_MARR"/>
    <property type="match status" value="1"/>
</dbReference>
<dbReference type="InterPro" id="IPR036390">
    <property type="entry name" value="WH_DNA-bd_sf"/>
</dbReference>
<evidence type="ECO:0000313" key="2">
    <source>
        <dbReference type="Proteomes" id="UP000664658"/>
    </source>
</evidence>
<name>A0A1A9AY61_PLESH</name>
<dbReference type="GO" id="GO:0003700">
    <property type="term" value="F:DNA-binding transcription factor activity"/>
    <property type="evidence" value="ECO:0007669"/>
    <property type="project" value="InterPro"/>
</dbReference>
<comment type="caution">
    <text evidence="1">The sequence shown here is derived from an EMBL/GenBank/DDBJ whole genome shotgun (WGS) entry which is preliminary data.</text>
</comment>
<dbReference type="EMBL" id="JAFNAA010000016">
    <property type="protein sequence ID" value="MBO1109269.1"/>
    <property type="molecule type" value="Genomic_DNA"/>
</dbReference>
<dbReference type="PANTHER" id="PTHR33164:SF89">
    <property type="entry name" value="MARR FAMILY REGULATORY PROTEIN"/>
    <property type="match status" value="1"/>
</dbReference>
<dbReference type="Pfam" id="PF12802">
    <property type="entry name" value="MarR_2"/>
    <property type="match status" value="1"/>
</dbReference>
<dbReference type="PROSITE" id="PS50995">
    <property type="entry name" value="HTH_MARR_2"/>
    <property type="match status" value="1"/>
</dbReference>
<dbReference type="InterPro" id="IPR036388">
    <property type="entry name" value="WH-like_DNA-bd_sf"/>
</dbReference>